<dbReference type="GO" id="GO:0016020">
    <property type="term" value="C:membrane"/>
    <property type="evidence" value="ECO:0007669"/>
    <property type="project" value="InterPro"/>
</dbReference>
<keyword evidence="1" id="KW-0472">Membrane</keyword>
<accession>A0A438JGE2</accession>
<dbReference type="EMBL" id="QGNW01000043">
    <property type="protein sequence ID" value="RVX08023.1"/>
    <property type="molecule type" value="Genomic_DNA"/>
</dbReference>
<evidence type="ECO:0000313" key="3">
    <source>
        <dbReference type="EMBL" id="RVX08023.1"/>
    </source>
</evidence>
<protein>
    <submittedName>
        <fullName evidence="3">CSC1-like protein</fullName>
    </submittedName>
</protein>
<keyword evidence="1" id="KW-1133">Transmembrane helix</keyword>
<sequence>MIPIAFVQSLASIEGIEKAVPFLRPIIEKKFIKSLIQGFLPGIVLKIFLIVLPTILMLMSKFEGFISISSLERRSASRYYLFNFVNVFLGA</sequence>
<dbReference type="PANTHER" id="PTHR13018">
    <property type="entry name" value="PROBABLE MEMBRANE PROTEIN DUF221-RELATED"/>
    <property type="match status" value="1"/>
</dbReference>
<dbReference type="Proteomes" id="UP000288805">
    <property type="component" value="Unassembled WGS sequence"/>
</dbReference>
<feature type="transmembrane region" description="Helical" evidence="1">
    <location>
        <begin position="39"/>
        <end position="59"/>
    </location>
</feature>
<organism evidence="3 4">
    <name type="scientific">Vitis vinifera</name>
    <name type="common">Grape</name>
    <dbReference type="NCBI Taxonomy" id="29760"/>
    <lineage>
        <taxon>Eukaryota</taxon>
        <taxon>Viridiplantae</taxon>
        <taxon>Streptophyta</taxon>
        <taxon>Embryophyta</taxon>
        <taxon>Tracheophyta</taxon>
        <taxon>Spermatophyta</taxon>
        <taxon>Magnoliopsida</taxon>
        <taxon>eudicotyledons</taxon>
        <taxon>Gunneridae</taxon>
        <taxon>Pentapetalae</taxon>
        <taxon>rosids</taxon>
        <taxon>Vitales</taxon>
        <taxon>Vitaceae</taxon>
        <taxon>Viteae</taxon>
        <taxon>Vitis</taxon>
    </lineage>
</organism>
<gene>
    <name evidence="3" type="primary">VvCHDp000607_1</name>
    <name evidence="3" type="ORF">CK203_014845</name>
</gene>
<comment type="caution">
    <text evidence="3">The sequence shown here is derived from an EMBL/GenBank/DDBJ whole genome shotgun (WGS) entry which is preliminary data.</text>
</comment>
<name>A0A438JGE2_VITVI</name>
<keyword evidence="1" id="KW-0812">Transmembrane</keyword>
<dbReference type="PANTHER" id="PTHR13018:SF93">
    <property type="entry name" value="PROTEIN OSCA1"/>
    <property type="match status" value="1"/>
</dbReference>
<feature type="domain" description="CSC1/OSCA1-like 7TM region" evidence="2">
    <location>
        <begin position="1"/>
        <end position="90"/>
    </location>
</feature>
<reference evidence="3 4" key="1">
    <citation type="journal article" date="2018" name="PLoS Genet.">
        <title>Population sequencing reveals clonal diversity and ancestral inbreeding in the grapevine cultivar Chardonnay.</title>
        <authorList>
            <person name="Roach M.J."/>
            <person name="Johnson D.L."/>
            <person name="Bohlmann J."/>
            <person name="van Vuuren H.J."/>
            <person name="Jones S.J."/>
            <person name="Pretorius I.S."/>
            <person name="Schmidt S.A."/>
            <person name="Borneman A.R."/>
        </authorList>
    </citation>
    <scope>NUCLEOTIDE SEQUENCE [LARGE SCALE GENOMIC DNA]</scope>
    <source>
        <strain evidence="4">cv. Chardonnay</strain>
        <tissue evidence="3">Leaf</tissue>
    </source>
</reference>
<evidence type="ECO:0000259" key="2">
    <source>
        <dbReference type="Pfam" id="PF02714"/>
    </source>
</evidence>
<evidence type="ECO:0000313" key="4">
    <source>
        <dbReference type="Proteomes" id="UP000288805"/>
    </source>
</evidence>
<dbReference type="Pfam" id="PF02714">
    <property type="entry name" value="RSN1_7TM"/>
    <property type="match status" value="1"/>
</dbReference>
<dbReference type="GO" id="GO:0005227">
    <property type="term" value="F:calcium-activated cation channel activity"/>
    <property type="evidence" value="ECO:0007669"/>
    <property type="project" value="InterPro"/>
</dbReference>
<dbReference type="AlphaFoldDB" id="A0A438JGE2"/>
<proteinExistence type="predicted"/>
<dbReference type="InterPro" id="IPR003864">
    <property type="entry name" value="CSC1/OSCA1-like_7TM"/>
</dbReference>
<evidence type="ECO:0000256" key="1">
    <source>
        <dbReference type="SAM" id="Phobius"/>
    </source>
</evidence>
<dbReference type="InterPro" id="IPR045122">
    <property type="entry name" value="Csc1-like"/>
</dbReference>